<evidence type="ECO:0008006" key="2">
    <source>
        <dbReference type="Google" id="ProtNLM"/>
    </source>
</evidence>
<sequence>MNVEDEVLDALRVFGPSFLILEGSPFIKKRGCRFFCTRAVTSVCKKWMLVVKVPGPFFDEEGGRPWGADKESVKWIVPEVQVAARSGDIGGTVLVGIWLDPFERSTMPMKVVSLYCKGGFLMNSRFVDAPAGLSASIKVMRTTYNVGPLEEAEARREWLRERVLPDLISYVRSIARTHVGGVVLCDVKPDNAFVLLGVDGERWTLPSGGMSGCQPACIREASSPLQPFTVAGLPDRYSGGTYSYLTSEGRVIHVALDVYALGMTIAEIISAMPGFEVGECGGDHQWDP</sequence>
<organism evidence="1">
    <name type="scientific">Chromera velia CCMP2878</name>
    <dbReference type="NCBI Taxonomy" id="1169474"/>
    <lineage>
        <taxon>Eukaryota</taxon>
        <taxon>Sar</taxon>
        <taxon>Alveolata</taxon>
        <taxon>Colpodellida</taxon>
        <taxon>Chromeraceae</taxon>
        <taxon>Chromera</taxon>
    </lineage>
</organism>
<protein>
    <recommendedName>
        <fullName evidence="2">Protein kinase domain-containing protein</fullName>
    </recommendedName>
</protein>
<dbReference type="AlphaFoldDB" id="A0A0G4IFP8"/>
<proteinExistence type="predicted"/>
<name>A0A0G4IFP8_9ALVE</name>
<gene>
    <name evidence="1" type="ORF">Cvel_13964</name>
</gene>
<evidence type="ECO:0000313" key="1">
    <source>
        <dbReference type="EMBL" id="CEM55946.1"/>
    </source>
</evidence>
<accession>A0A0G4IFP8</accession>
<dbReference type="EMBL" id="CDMZ01005926">
    <property type="protein sequence ID" value="CEM55946.1"/>
    <property type="molecule type" value="Genomic_DNA"/>
</dbReference>
<dbReference type="VEuPathDB" id="CryptoDB:Cvel_13964"/>
<reference evidence="1" key="1">
    <citation type="submission" date="2014-11" db="EMBL/GenBank/DDBJ databases">
        <authorList>
            <person name="Otto D Thomas"/>
            <person name="Naeem Raeece"/>
        </authorList>
    </citation>
    <scope>NUCLEOTIDE SEQUENCE</scope>
</reference>